<protein>
    <submittedName>
        <fullName evidence="1">Uncharacterized protein</fullName>
    </submittedName>
</protein>
<dbReference type="EMBL" id="KZ504912">
    <property type="protein sequence ID" value="PKU60913.1"/>
    <property type="molecule type" value="Genomic_DNA"/>
</dbReference>
<dbReference type="Proteomes" id="UP000233837">
    <property type="component" value="Unassembled WGS sequence"/>
</dbReference>
<name>A0A2I0VBY2_9ASPA</name>
<accession>A0A2I0VBY2</accession>
<evidence type="ECO:0000313" key="1">
    <source>
        <dbReference type="EMBL" id="PKU60913.1"/>
    </source>
</evidence>
<dbReference type="AlphaFoldDB" id="A0A2I0VBY2"/>
<proteinExistence type="predicted"/>
<sequence>MVMTLRMALGYLKKIISWFITSRSMAIAVRELFLSLLVLYSSSFSLYSINHFV</sequence>
<organism evidence="1 2">
    <name type="scientific">Dendrobium catenatum</name>
    <dbReference type="NCBI Taxonomy" id="906689"/>
    <lineage>
        <taxon>Eukaryota</taxon>
        <taxon>Viridiplantae</taxon>
        <taxon>Streptophyta</taxon>
        <taxon>Embryophyta</taxon>
        <taxon>Tracheophyta</taxon>
        <taxon>Spermatophyta</taxon>
        <taxon>Magnoliopsida</taxon>
        <taxon>Liliopsida</taxon>
        <taxon>Asparagales</taxon>
        <taxon>Orchidaceae</taxon>
        <taxon>Epidendroideae</taxon>
        <taxon>Malaxideae</taxon>
        <taxon>Dendrobiinae</taxon>
        <taxon>Dendrobium</taxon>
    </lineage>
</organism>
<evidence type="ECO:0000313" key="2">
    <source>
        <dbReference type="Proteomes" id="UP000233837"/>
    </source>
</evidence>
<gene>
    <name evidence="1" type="ORF">MA16_Dca027759</name>
</gene>
<keyword evidence="2" id="KW-1185">Reference proteome</keyword>
<reference evidence="1 2" key="2">
    <citation type="journal article" date="2017" name="Nature">
        <title>The Apostasia genome and the evolution of orchids.</title>
        <authorList>
            <person name="Zhang G.Q."/>
            <person name="Liu K.W."/>
            <person name="Li Z."/>
            <person name="Lohaus R."/>
            <person name="Hsiao Y.Y."/>
            <person name="Niu S.C."/>
            <person name="Wang J.Y."/>
            <person name="Lin Y.C."/>
            <person name="Xu Q."/>
            <person name="Chen L.J."/>
            <person name="Yoshida K."/>
            <person name="Fujiwara S."/>
            <person name="Wang Z.W."/>
            <person name="Zhang Y.Q."/>
            <person name="Mitsuda N."/>
            <person name="Wang M."/>
            <person name="Liu G.H."/>
            <person name="Pecoraro L."/>
            <person name="Huang H.X."/>
            <person name="Xiao X.J."/>
            <person name="Lin M."/>
            <person name="Wu X.Y."/>
            <person name="Wu W.L."/>
            <person name="Chen Y.Y."/>
            <person name="Chang S.B."/>
            <person name="Sakamoto S."/>
            <person name="Ohme-Takagi M."/>
            <person name="Yagi M."/>
            <person name="Zeng S.J."/>
            <person name="Shen C.Y."/>
            <person name="Yeh C.M."/>
            <person name="Luo Y.B."/>
            <person name="Tsai W.C."/>
            <person name="Van de Peer Y."/>
            <person name="Liu Z.J."/>
        </authorList>
    </citation>
    <scope>NUCLEOTIDE SEQUENCE [LARGE SCALE GENOMIC DNA]</scope>
    <source>
        <tissue evidence="1">The whole plant</tissue>
    </source>
</reference>
<reference evidence="1 2" key="1">
    <citation type="journal article" date="2016" name="Sci. Rep.">
        <title>The Dendrobium catenatum Lindl. genome sequence provides insights into polysaccharide synthase, floral development and adaptive evolution.</title>
        <authorList>
            <person name="Zhang G.Q."/>
            <person name="Xu Q."/>
            <person name="Bian C."/>
            <person name="Tsai W.C."/>
            <person name="Yeh C.M."/>
            <person name="Liu K.W."/>
            <person name="Yoshida K."/>
            <person name="Zhang L.S."/>
            <person name="Chang S.B."/>
            <person name="Chen F."/>
            <person name="Shi Y."/>
            <person name="Su Y.Y."/>
            <person name="Zhang Y.Q."/>
            <person name="Chen L.J."/>
            <person name="Yin Y."/>
            <person name="Lin M."/>
            <person name="Huang H."/>
            <person name="Deng H."/>
            <person name="Wang Z.W."/>
            <person name="Zhu S.L."/>
            <person name="Zhao X."/>
            <person name="Deng C."/>
            <person name="Niu S.C."/>
            <person name="Huang J."/>
            <person name="Wang M."/>
            <person name="Liu G.H."/>
            <person name="Yang H.J."/>
            <person name="Xiao X.J."/>
            <person name="Hsiao Y.Y."/>
            <person name="Wu W.L."/>
            <person name="Chen Y.Y."/>
            <person name="Mitsuda N."/>
            <person name="Ohme-Takagi M."/>
            <person name="Luo Y.B."/>
            <person name="Van de Peer Y."/>
            <person name="Liu Z.J."/>
        </authorList>
    </citation>
    <scope>NUCLEOTIDE SEQUENCE [LARGE SCALE GENOMIC DNA]</scope>
    <source>
        <tissue evidence="1">The whole plant</tissue>
    </source>
</reference>